<name>A0AAJ7S808_9HYME</name>
<reference evidence="3" key="1">
    <citation type="submission" date="2025-08" db="UniProtKB">
        <authorList>
            <consortium name="RefSeq"/>
        </authorList>
    </citation>
    <scope>IDENTIFICATION</scope>
    <source>
        <tissue evidence="3">Whole body</tissue>
    </source>
</reference>
<evidence type="ECO:0000313" key="3">
    <source>
        <dbReference type="RefSeq" id="XP_026673183.1"/>
    </source>
</evidence>
<gene>
    <name evidence="3" type="primary">LOC113464879</name>
</gene>
<feature type="transmembrane region" description="Helical" evidence="1">
    <location>
        <begin position="60"/>
        <end position="77"/>
    </location>
</feature>
<protein>
    <submittedName>
        <fullName evidence="3">Uncharacterized protein LOC113464879 isoform X1</fullName>
    </submittedName>
</protein>
<proteinExistence type="predicted"/>
<dbReference type="RefSeq" id="XP_026673183.1">
    <property type="nucleotide sequence ID" value="XM_026817382.1"/>
</dbReference>
<keyword evidence="1" id="KW-0472">Membrane</keyword>
<keyword evidence="1" id="KW-1133">Transmembrane helix</keyword>
<dbReference type="GeneID" id="113464879"/>
<dbReference type="Proteomes" id="UP000694925">
    <property type="component" value="Unplaced"/>
</dbReference>
<sequence length="134" mass="14934">MDMLNVGLVPSFNQVRLLLFIKSSSFSPLSFVVELPHNSWHEFVSAPIIMLAPCLTHHSISNSILFVIGFLSLYGMYADTATIFDKREFSLFFSRSIAVISLSLNCGSNTGFILLVRYCSGGCPGSMQVYLYEF</sequence>
<keyword evidence="1" id="KW-0812">Transmembrane</keyword>
<accession>A0AAJ7S808</accession>
<organism evidence="2 3">
    <name type="scientific">Ceratina calcarata</name>
    <dbReference type="NCBI Taxonomy" id="156304"/>
    <lineage>
        <taxon>Eukaryota</taxon>
        <taxon>Metazoa</taxon>
        <taxon>Ecdysozoa</taxon>
        <taxon>Arthropoda</taxon>
        <taxon>Hexapoda</taxon>
        <taxon>Insecta</taxon>
        <taxon>Pterygota</taxon>
        <taxon>Neoptera</taxon>
        <taxon>Endopterygota</taxon>
        <taxon>Hymenoptera</taxon>
        <taxon>Apocrita</taxon>
        <taxon>Aculeata</taxon>
        <taxon>Apoidea</taxon>
        <taxon>Anthophila</taxon>
        <taxon>Apidae</taxon>
        <taxon>Ceratina</taxon>
        <taxon>Zadontomerus</taxon>
    </lineage>
</organism>
<keyword evidence="2" id="KW-1185">Reference proteome</keyword>
<dbReference type="AlphaFoldDB" id="A0AAJ7S808"/>
<dbReference type="KEGG" id="ccal:113464879"/>
<evidence type="ECO:0000256" key="1">
    <source>
        <dbReference type="SAM" id="Phobius"/>
    </source>
</evidence>
<evidence type="ECO:0000313" key="2">
    <source>
        <dbReference type="Proteomes" id="UP000694925"/>
    </source>
</evidence>